<dbReference type="InterPro" id="IPR002587">
    <property type="entry name" value="Myo-inos-1-P_Synthase"/>
</dbReference>
<dbReference type="InterPro" id="IPR052199">
    <property type="entry name" value="MIPS"/>
</dbReference>
<evidence type="ECO:0000256" key="1">
    <source>
        <dbReference type="ARBA" id="ARBA00010813"/>
    </source>
</evidence>
<dbReference type="Pfam" id="PF01658">
    <property type="entry name" value="Inos-1-P_synth"/>
    <property type="match status" value="1"/>
</dbReference>
<dbReference type="InterPro" id="IPR013021">
    <property type="entry name" value="Myo-inos-1-P_Synthase_GAPDH"/>
</dbReference>
<proteinExistence type="inferred from homology"/>
<dbReference type="STRING" id="1110509.Mhar_2043"/>
<dbReference type="Gene3D" id="3.40.50.720">
    <property type="entry name" value="NAD(P)-binding Rossmann-like Domain"/>
    <property type="match status" value="1"/>
</dbReference>
<dbReference type="InterPro" id="IPR036291">
    <property type="entry name" value="NAD(P)-bd_dom_sf"/>
</dbReference>
<dbReference type="RefSeq" id="WP_014587575.1">
    <property type="nucleotide sequence ID" value="NC_017527.1"/>
</dbReference>
<accession>G7WPN7</accession>
<evidence type="ECO:0000259" key="2">
    <source>
        <dbReference type="Pfam" id="PF01658"/>
    </source>
</evidence>
<gene>
    <name evidence="3" type="ordered locus">Mhar_2043</name>
</gene>
<dbReference type="Gene3D" id="3.30.360.10">
    <property type="entry name" value="Dihydrodipicolinate Reductase, domain 2"/>
    <property type="match status" value="1"/>
</dbReference>
<dbReference type="SUPFAM" id="SSF55347">
    <property type="entry name" value="Glyceraldehyde-3-phosphate dehydrogenase-like, C-terminal domain"/>
    <property type="match status" value="1"/>
</dbReference>
<dbReference type="KEGG" id="mhi:Mhar_2043"/>
<dbReference type="HOGENOM" id="CLU_050011_0_0_2"/>
<dbReference type="PIRSF" id="PIRSF015578">
    <property type="entry name" value="Myoinos-ppht_syn"/>
    <property type="match status" value="1"/>
</dbReference>
<comment type="similarity">
    <text evidence="1">Belongs to the myo-inositol 1-phosphate synthase family.</text>
</comment>
<dbReference type="OrthoDB" id="80661at2157"/>
<dbReference type="GO" id="GO:0008654">
    <property type="term" value="P:phospholipid biosynthetic process"/>
    <property type="evidence" value="ECO:0007669"/>
    <property type="project" value="InterPro"/>
</dbReference>
<dbReference type="GeneID" id="12511216"/>
<evidence type="ECO:0000313" key="4">
    <source>
        <dbReference type="Proteomes" id="UP000005877"/>
    </source>
</evidence>
<dbReference type="GO" id="GO:0006021">
    <property type="term" value="P:inositol biosynthetic process"/>
    <property type="evidence" value="ECO:0007669"/>
    <property type="project" value="InterPro"/>
</dbReference>
<dbReference type="PANTHER" id="PTHR43125:SF1">
    <property type="entry name" value="INOSITOL-3-PHOSPHATE SYNTHASE"/>
    <property type="match status" value="1"/>
</dbReference>
<name>G7WPN7_METH6</name>
<dbReference type="AlphaFoldDB" id="G7WPN7"/>
<dbReference type="SUPFAM" id="SSF51735">
    <property type="entry name" value="NAD(P)-binding Rossmann-fold domains"/>
    <property type="match status" value="1"/>
</dbReference>
<protein>
    <submittedName>
        <fullName evidence="3">Myo-inositol-1-phosphate synthase</fullName>
    </submittedName>
</protein>
<dbReference type="GO" id="GO:0004512">
    <property type="term" value="F:inositol-3-phosphate synthase activity"/>
    <property type="evidence" value="ECO:0007669"/>
    <property type="project" value="InterPro"/>
</dbReference>
<reference evidence="3 4" key="1">
    <citation type="journal article" date="2012" name="PLoS ONE">
        <title>The genome characteristics and predicted function of methyl-group oxidation pathway in the obligate aceticlastic methanogens, Methanosaeta spp.</title>
        <authorList>
            <person name="Zhu J."/>
            <person name="Zheng H."/>
            <person name="Ai G."/>
            <person name="Zhang G."/>
            <person name="Liu D."/>
            <person name="Liu X."/>
            <person name="Dong X."/>
        </authorList>
    </citation>
    <scope>NUCLEOTIDE SEQUENCE [LARGE SCALE GENOMIC DNA]</scope>
    <source>
        <strain evidence="3 4">6Ac</strain>
    </source>
</reference>
<sequence>MGKIKLAIAGLGNCASSLIQGIEYYKNSDDDNWIGLMHRSVGGYRPGDIEVVAAFDIDERKVGKDVSEAIFAPPNCTKTFYSNVPFMGVEVKKGPVLDGVAPHMASYDDSKTFVVSDREPCDVVRELDESGAEVLINYMPVGSEEASRFYAQAALDAGVGYVNCMPVFIASDPAWAKKFEEAGIPIVGDDVKSQIGATIVHRTLAKLFNDRGCKLDRTYQLNTGGNTDFLNMLSQDRLKSKRISKTEAVQSVLDVPLMADDIHIGPSDYVPWQKDNKICFLRMEGRIFGDVPINLELRLSVEDSPNSGGSTIDAIRVCKMAIDRKIGGPLLEISACTMKHPPVQYPDFVARELLERFLKGEALDLAPEPPLRLRLATAVEDKGD</sequence>
<keyword evidence="4" id="KW-1185">Reference proteome</keyword>
<dbReference type="Proteomes" id="UP000005877">
    <property type="component" value="Chromosome"/>
</dbReference>
<feature type="domain" description="Myo-inositol-1-phosphate synthase GAPDH-like" evidence="2">
    <location>
        <begin position="196"/>
        <end position="304"/>
    </location>
</feature>
<organism evidence="3 4">
    <name type="scientific">Methanothrix harundinacea (strain 6Ac)</name>
    <name type="common">Methanosaeta harundinacea</name>
    <dbReference type="NCBI Taxonomy" id="1110509"/>
    <lineage>
        <taxon>Archaea</taxon>
        <taxon>Methanobacteriati</taxon>
        <taxon>Methanobacteriota</taxon>
        <taxon>Stenosarchaea group</taxon>
        <taxon>Methanomicrobia</taxon>
        <taxon>Methanotrichales</taxon>
        <taxon>Methanotrichaceae</taxon>
        <taxon>Methanothrix</taxon>
    </lineage>
</organism>
<dbReference type="PANTHER" id="PTHR43125">
    <property type="entry name" value="INOSITOL-3-PHOSPHATE SYNTHASE"/>
    <property type="match status" value="1"/>
</dbReference>
<evidence type="ECO:0000313" key="3">
    <source>
        <dbReference type="EMBL" id="AET65399.1"/>
    </source>
</evidence>
<dbReference type="PATRIC" id="fig|1110509.7.peg.2267"/>
<dbReference type="EMBL" id="CP003117">
    <property type="protein sequence ID" value="AET65399.1"/>
    <property type="molecule type" value="Genomic_DNA"/>
</dbReference>